<evidence type="ECO:0000313" key="3">
    <source>
        <dbReference type="Proteomes" id="UP001321473"/>
    </source>
</evidence>
<evidence type="ECO:0000256" key="1">
    <source>
        <dbReference type="SAM" id="Phobius"/>
    </source>
</evidence>
<keyword evidence="1" id="KW-0812">Transmembrane</keyword>
<name>A0AAQ4EI37_AMBAM</name>
<sequence length="129" mass="14075">MAAKHLSVGGANDDTDHDTLAQRSTGIKRRTITFDEIKHTALTTTPEPFTSPLSCAWLAMVLIGLFIIVSVILTLCYLFKKGHPPLPTSPSVLHVTTSSQKNSNHYTIVANITLTTHDKNDGTMTSRKT</sequence>
<comment type="caution">
    <text evidence="2">The sequence shown here is derived from an EMBL/GenBank/DDBJ whole genome shotgun (WGS) entry which is preliminary data.</text>
</comment>
<dbReference type="EMBL" id="JARKHS020015377">
    <property type="protein sequence ID" value="KAK8774469.1"/>
    <property type="molecule type" value="Genomic_DNA"/>
</dbReference>
<keyword evidence="1" id="KW-1133">Transmembrane helix</keyword>
<gene>
    <name evidence="2" type="ORF">V5799_011002</name>
</gene>
<keyword evidence="3" id="KW-1185">Reference proteome</keyword>
<dbReference type="AlphaFoldDB" id="A0AAQ4EI37"/>
<protein>
    <submittedName>
        <fullName evidence="2">Uncharacterized protein</fullName>
    </submittedName>
</protein>
<proteinExistence type="predicted"/>
<feature type="transmembrane region" description="Helical" evidence="1">
    <location>
        <begin position="56"/>
        <end position="79"/>
    </location>
</feature>
<dbReference type="Proteomes" id="UP001321473">
    <property type="component" value="Unassembled WGS sequence"/>
</dbReference>
<organism evidence="2 3">
    <name type="scientific">Amblyomma americanum</name>
    <name type="common">Lone star tick</name>
    <dbReference type="NCBI Taxonomy" id="6943"/>
    <lineage>
        <taxon>Eukaryota</taxon>
        <taxon>Metazoa</taxon>
        <taxon>Ecdysozoa</taxon>
        <taxon>Arthropoda</taxon>
        <taxon>Chelicerata</taxon>
        <taxon>Arachnida</taxon>
        <taxon>Acari</taxon>
        <taxon>Parasitiformes</taxon>
        <taxon>Ixodida</taxon>
        <taxon>Ixodoidea</taxon>
        <taxon>Ixodidae</taxon>
        <taxon>Amblyomminae</taxon>
        <taxon>Amblyomma</taxon>
    </lineage>
</organism>
<evidence type="ECO:0000313" key="2">
    <source>
        <dbReference type="EMBL" id="KAK8774469.1"/>
    </source>
</evidence>
<reference evidence="2 3" key="1">
    <citation type="journal article" date="2023" name="Arcadia Sci">
        <title>De novo assembly of a long-read Amblyomma americanum tick genome.</title>
        <authorList>
            <person name="Chou S."/>
            <person name="Poskanzer K.E."/>
            <person name="Rollins M."/>
            <person name="Thuy-Boun P.S."/>
        </authorList>
    </citation>
    <scope>NUCLEOTIDE SEQUENCE [LARGE SCALE GENOMIC DNA]</scope>
    <source>
        <strain evidence="2">F_SG_1</strain>
        <tissue evidence="2">Salivary glands</tissue>
    </source>
</reference>
<keyword evidence="1" id="KW-0472">Membrane</keyword>
<accession>A0AAQ4EI37</accession>